<proteinExistence type="predicted"/>
<protein>
    <submittedName>
        <fullName evidence="1">Uncharacterized protein</fullName>
    </submittedName>
</protein>
<organism evidence="1 2">
    <name type="scientific">Polyrhizophydium stewartii</name>
    <dbReference type="NCBI Taxonomy" id="2732419"/>
    <lineage>
        <taxon>Eukaryota</taxon>
        <taxon>Fungi</taxon>
        <taxon>Fungi incertae sedis</taxon>
        <taxon>Chytridiomycota</taxon>
        <taxon>Chytridiomycota incertae sedis</taxon>
        <taxon>Chytridiomycetes</taxon>
        <taxon>Rhizophydiales</taxon>
        <taxon>Rhizophydiales incertae sedis</taxon>
        <taxon>Polyrhizophydium</taxon>
    </lineage>
</organism>
<name>A0ABR4NJI1_9FUNG</name>
<dbReference type="EMBL" id="JADGIZ020000002">
    <property type="protein sequence ID" value="KAL2919682.1"/>
    <property type="molecule type" value="Genomic_DNA"/>
</dbReference>
<reference evidence="1 2" key="1">
    <citation type="submission" date="2023-09" db="EMBL/GenBank/DDBJ databases">
        <title>Pangenome analysis of Batrachochytrium dendrobatidis and related Chytrids.</title>
        <authorList>
            <person name="Yacoub M.N."/>
            <person name="Stajich J.E."/>
            <person name="James T.Y."/>
        </authorList>
    </citation>
    <scope>NUCLEOTIDE SEQUENCE [LARGE SCALE GENOMIC DNA]</scope>
    <source>
        <strain evidence="1 2">JEL0888</strain>
    </source>
</reference>
<keyword evidence="2" id="KW-1185">Reference proteome</keyword>
<sequence length="230" mass="25208">MRRGRPDGAGVRWPPAPPSPTVAIARAIPLLPDVHSQLRAVEFVYRLFPRDRAARPAFLAALRLDPQAPDLAALPQDPDLAALDAVAFEDRARRYLARVNATNDGVSAVPLCMPLRGLKCVCLDDGAAWASRRWDDNRRTQMAHSPPAALWLDIDTSSMALSGSGPTVRDPLDIQLPFARIRSFSVIPDTEICLIVDSQPRATSEANSPPRRIITLWTPSTITGRLSFFS</sequence>
<evidence type="ECO:0000313" key="2">
    <source>
        <dbReference type="Proteomes" id="UP001527925"/>
    </source>
</evidence>
<evidence type="ECO:0000313" key="1">
    <source>
        <dbReference type="EMBL" id="KAL2919682.1"/>
    </source>
</evidence>
<dbReference type="Proteomes" id="UP001527925">
    <property type="component" value="Unassembled WGS sequence"/>
</dbReference>
<gene>
    <name evidence="1" type="ORF">HK105_200596</name>
</gene>
<accession>A0ABR4NJI1</accession>
<comment type="caution">
    <text evidence="1">The sequence shown here is derived from an EMBL/GenBank/DDBJ whole genome shotgun (WGS) entry which is preliminary data.</text>
</comment>